<gene>
    <name evidence="1" type="ORF">LCGC14_0805270</name>
</gene>
<sequence length="213" mass="23058">MKRIFGPKKIATFLALLILGLFLTACGWRGQADEATEAPAPALPVDPVAAAPTEALPAPTATESPCPPGWPEDVEGMSWDTCPAEWGVLYLKAEQDLFVYELVGINANGFPIFVPTAKTIGADEVIVVYNSYNAISYDQVFNDAANAQGSIAVPDTDPVIYEKEFPGRWRGDGAMHLYEIAGEYGAGFFVRVDQTSVPDCEDLFLKYPLSCTQ</sequence>
<comment type="caution">
    <text evidence="1">The sequence shown here is derived from an EMBL/GenBank/DDBJ whole genome shotgun (WGS) entry which is preliminary data.</text>
</comment>
<accession>A0A0F9Q8E5</accession>
<dbReference type="EMBL" id="LAZR01002191">
    <property type="protein sequence ID" value="KKN33277.1"/>
    <property type="molecule type" value="Genomic_DNA"/>
</dbReference>
<dbReference type="PROSITE" id="PS51257">
    <property type="entry name" value="PROKAR_LIPOPROTEIN"/>
    <property type="match status" value="1"/>
</dbReference>
<dbReference type="AlphaFoldDB" id="A0A0F9Q8E5"/>
<proteinExistence type="predicted"/>
<reference evidence="1" key="1">
    <citation type="journal article" date="2015" name="Nature">
        <title>Complex archaea that bridge the gap between prokaryotes and eukaryotes.</title>
        <authorList>
            <person name="Spang A."/>
            <person name="Saw J.H."/>
            <person name="Jorgensen S.L."/>
            <person name="Zaremba-Niedzwiedzka K."/>
            <person name="Martijn J."/>
            <person name="Lind A.E."/>
            <person name="van Eijk R."/>
            <person name="Schleper C."/>
            <person name="Guy L."/>
            <person name="Ettema T.J."/>
        </authorList>
    </citation>
    <scope>NUCLEOTIDE SEQUENCE</scope>
</reference>
<name>A0A0F9Q8E5_9ZZZZ</name>
<evidence type="ECO:0000313" key="1">
    <source>
        <dbReference type="EMBL" id="KKN33277.1"/>
    </source>
</evidence>
<organism evidence="1">
    <name type="scientific">marine sediment metagenome</name>
    <dbReference type="NCBI Taxonomy" id="412755"/>
    <lineage>
        <taxon>unclassified sequences</taxon>
        <taxon>metagenomes</taxon>
        <taxon>ecological metagenomes</taxon>
    </lineage>
</organism>
<protein>
    <submittedName>
        <fullName evidence="1">Uncharacterized protein</fullName>
    </submittedName>
</protein>